<name>A0A4P7QGH4_9CORY</name>
<dbReference type="RefSeq" id="WP_246014227.1">
    <property type="nucleotide sequence ID" value="NZ_CP039247.1"/>
</dbReference>
<reference evidence="3 4" key="1">
    <citation type="submission" date="2019-04" db="EMBL/GenBank/DDBJ databases">
        <title>Corynebacterium endometrii sp. nov., isolated from the uterus of a cow with endometritis.</title>
        <authorList>
            <person name="Ballas P."/>
            <person name="Ruckert C."/>
            <person name="Wagener K."/>
            <person name="Drillich M."/>
            <person name="Kaempfer P."/>
            <person name="Busse H.-J."/>
            <person name="Ehling-Schulz M."/>
        </authorList>
    </citation>
    <scope>NUCLEOTIDE SEQUENCE [LARGE SCALE GENOMIC DNA]</scope>
    <source>
        <strain evidence="3 4">LMM-1653</strain>
    </source>
</reference>
<keyword evidence="4" id="KW-1185">Reference proteome</keyword>
<dbReference type="InterPro" id="IPR051478">
    <property type="entry name" value="Beta-lactamase-like_AB/R"/>
</dbReference>
<keyword evidence="3" id="KW-0378">Hydrolase</keyword>
<dbReference type="GO" id="GO:0004180">
    <property type="term" value="F:carboxypeptidase activity"/>
    <property type="evidence" value="ECO:0007669"/>
    <property type="project" value="UniProtKB-KW"/>
</dbReference>
<keyword evidence="3" id="KW-0121">Carboxypeptidase</keyword>
<feature type="domain" description="Beta-lactamase-related" evidence="2">
    <location>
        <begin position="47"/>
        <end position="325"/>
    </location>
</feature>
<sequence length="348" mass="36744">MSEEISNDAMFRYGDRSLSAKLQRALVGTDHVGACVALVSTELPRGSLTAGVGVMPERTFHMGSIGKALNGLIYSSMVTEGTVSSEDTLGTFLPLDGVAAGSITLESLATHTSGLPTIGGGWRASFRSRWRLLRKKDPQPETLDELVSLLRDTPVRPRGFYYSNLGGSALGHALAVADGVSYPDLISNRIAKPLGCPTLYVPEPGAPELDDDIPGLSIFNSAQEPWTGEGYAPAGGVRASADDMVIIMNAILNSPLPGWTNAFTPLRRTDLESSEGLSHSIGAGWFIQEASASTGELAWHNGSANGFGSAFVLDRENRRGAFVSVRDGSMQVDSLSVALTLMSGEKVG</sequence>
<dbReference type="InterPro" id="IPR001466">
    <property type="entry name" value="Beta-lactam-related"/>
</dbReference>
<proteinExistence type="inferred from homology"/>
<dbReference type="InterPro" id="IPR012338">
    <property type="entry name" value="Beta-lactam/transpept-like"/>
</dbReference>
<keyword evidence="3" id="KW-0645">Protease</keyword>
<comment type="similarity">
    <text evidence="1">Belongs to the beta-lactamase family.</text>
</comment>
<evidence type="ECO:0000313" key="3">
    <source>
        <dbReference type="EMBL" id="QCB28871.1"/>
    </source>
</evidence>
<gene>
    <name evidence="3" type="primary">ampH</name>
    <name evidence="3" type="ORF">CENDO_07985</name>
</gene>
<evidence type="ECO:0000259" key="2">
    <source>
        <dbReference type="Pfam" id="PF00144"/>
    </source>
</evidence>
<dbReference type="Pfam" id="PF00144">
    <property type="entry name" value="Beta-lactamase"/>
    <property type="match status" value="1"/>
</dbReference>
<organism evidence="3 4">
    <name type="scientific">Corynebacterium endometrii</name>
    <dbReference type="NCBI Taxonomy" id="2488819"/>
    <lineage>
        <taxon>Bacteria</taxon>
        <taxon>Bacillati</taxon>
        <taxon>Actinomycetota</taxon>
        <taxon>Actinomycetes</taxon>
        <taxon>Mycobacteriales</taxon>
        <taxon>Corynebacteriaceae</taxon>
        <taxon>Corynebacterium</taxon>
    </lineage>
</organism>
<evidence type="ECO:0000256" key="1">
    <source>
        <dbReference type="ARBA" id="ARBA00038473"/>
    </source>
</evidence>
<dbReference type="Gene3D" id="3.40.710.10">
    <property type="entry name" value="DD-peptidase/beta-lactamase superfamily"/>
    <property type="match status" value="1"/>
</dbReference>
<dbReference type="PANTHER" id="PTHR22935:SF95">
    <property type="entry name" value="BETA-LACTAMASE-LIKE 1-RELATED"/>
    <property type="match status" value="1"/>
</dbReference>
<accession>A0A4P7QGH4</accession>
<dbReference type="SUPFAM" id="SSF56601">
    <property type="entry name" value="beta-lactamase/transpeptidase-like"/>
    <property type="match status" value="1"/>
</dbReference>
<dbReference type="EC" id="3.4.-.-" evidence="3"/>
<dbReference type="Proteomes" id="UP000296352">
    <property type="component" value="Chromosome"/>
</dbReference>
<dbReference type="PANTHER" id="PTHR22935">
    <property type="entry name" value="PENICILLIN-BINDING PROTEIN"/>
    <property type="match status" value="1"/>
</dbReference>
<evidence type="ECO:0000313" key="4">
    <source>
        <dbReference type="Proteomes" id="UP000296352"/>
    </source>
</evidence>
<dbReference type="KEGG" id="cee:CENDO_07985"/>
<protein>
    <submittedName>
        <fullName evidence="3">D-alanyl-D-alanine-carboxypeptidase/endopeptidase AmpH</fullName>
        <ecNumber evidence="3">3.4.-.-</ecNumber>
    </submittedName>
</protein>
<dbReference type="AlphaFoldDB" id="A0A4P7QGH4"/>
<dbReference type="EMBL" id="CP039247">
    <property type="protein sequence ID" value="QCB28871.1"/>
    <property type="molecule type" value="Genomic_DNA"/>
</dbReference>